<dbReference type="SUPFAM" id="SSF48452">
    <property type="entry name" value="TPR-like"/>
    <property type="match status" value="1"/>
</dbReference>
<organism evidence="3">
    <name type="scientific">anaerobic digester metagenome</name>
    <dbReference type="NCBI Taxonomy" id="1263854"/>
    <lineage>
        <taxon>unclassified sequences</taxon>
        <taxon>metagenomes</taxon>
        <taxon>ecological metagenomes</taxon>
    </lineage>
</organism>
<reference evidence="3" key="1">
    <citation type="submission" date="2019-03" db="EMBL/GenBank/DDBJ databases">
        <authorList>
            <person name="Hao L."/>
        </authorList>
    </citation>
    <scope>NUCLEOTIDE SEQUENCE</scope>
</reference>
<evidence type="ECO:0000256" key="2">
    <source>
        <dbReference type="ARBA" id="ARBA00022803"/>
    </source>
</evidence>
<evidence type="ECO:0000313" key="3">
    <source>
        <dbReference type="EMBL" id="VFU18782.1"/>
    </source>
</evidence>
<evidence type="ECO:0000256" key="1">
    <source>
        <dbReference type="ARBA" id="ARBA00022737"/>
    </source>
</evidence>
<sequence length="168" mass="19115">MMDELLKAWDFFSPKNGCAEVGYQLATELDAAGRREEGLDIATKLLQSNPKDPIALNFVGYIWADEAINLDQAHEMISEALKQRPDDPYILDSMAWVLFRQNRPEEALTYLKRAVEKLDSDPTIHEHMGDVLLSLGKKDKALDHYLKASLLSKNARDELEEKINELVD</sequence>
<protein>
    <submittedName>
        <fullName evidence="3">Tetratricopeptide repeat protein</fullName>
    </submittedName>
</protein>
<dbReference type="InterPro" id="IPR011990">
    <property type="entry name" value="TPR-like_helical_dom_sf"/>
</dbReference>
<name>A0A485M5F2_9ZZZZ</name>
<gene>
    <name evidence="3" type="ORF">SCFA_90001</name>
</gene>
<proteinExistence type="predicted"/>
<dbReference type="InterPro" id="IPR019734">
    <property type="entry name" value="TPR_rpt"/>
</dbReference>
<dbReference type="Pfam" id="PF13429">
    <property type="entry name" value="TPR_15"/>
    <property type="match status" value="1"/>
</dbReference>
<accession>A0A485M5F2</accession>
<dbReference type="InterPro" id="IPR051685">
    <property type="entry name" value="Ycf3/AcsC/BcsC/TPR_MFPF"/>
</dbReference>
<dbReference type="EMBL" id="CAADRM010000158">
    <property type="protein sequence ID" value="VFU18782.1"/>
    <property type="molecule type" value="Genomic_DNA"/>
</dbReference>
<dbReference type="PANTHER" id="PTHR44943">
    <property type="entry name" value="CELLULOSE SYNTHASE OPERON PROTEIN C"/>
    <property type="match status" value="1"/>
</dbReference>
<keyword evidence="1" id="KW-0677">Repeat</keyword>
<keyword evidence="2" id="KW-0802">TPR repeat</keyword>
<dbReference type="PANTHER" id="PTHR44943:SF8">
    <property type="entry name" value="TPR REPEAT-CONTAINING PROTEIN MJ0263"/>
    <property type="match status" value="1"/>
</dbReference>
<dbReference type="Gene3D" id="1.25.40.10">
    <property type="entry name" value="Tetratricopeptide repeat domain"/>
    <property type="match status" value="1"/>
</dbReference>
<dbReference type="AlphaFoldDB" id="A0A485M5F2"/>
<dbReference type="SMART" id="SM00028">
    <property type="entry name" value="TPR"/>
    <property type="match status" value="3"/>
</dbReference>